<name>A0AAU1HZV7_9ACTN</name>
<dbReference type="AlphaFoldDB" id="A0AAU1HZV7"/>
<reference evidence="2" key="1">
    <citation type="submission" date="2022-10" db="EMBL/GenBank/DDBJ databases">
        <title>The complete genomes of actinobacterial strains from the NBC collection.</title>
        <authorList>
            <person name="Joergensen T.S."/>
            <person name="Alvarez Arevalo M."/>
            <person name="Sterndorff E.B."/>
            <person name="Faurdal D."/>
            <person name="Vuksanovic O."/>
            <person name="Mourched A.-S."/>
            <person name="Charusanti P."/>
            <person name="Shaw S."/>
            <person name="Blin K."/>
            <person name="Weber T."/>
        </authorList>
    </citation>
    <scope>NUCLEOTIDE SEQUENCE</scope>
    <source>
        <strain evidence="2">NBC 00180</strain>
    </source>
</reference>
<feature type="transmembrane region" description="Helical" evidence="1">
    <location>
        <begin position="110"/>
        <end position="132"/>
    </location>
</feature>
<keyword evidence="1" id="KW-1133">Transmembrane helix</keyword>
<organism evidence="2">
    <name type="scientific">Streptomyces sp. NBC_00180</name>
    <dbReference type="NCBI Taxonomy" id="2903632"/>
    <lineage>
        <taxon>Bacteria</taxon>
        <taxon>Bacillati</taxon>
        <taxon>Actinomycetota</taxon>
        <taxon>Actinomycetes</taxon>
        <taxon>Kitasatosporales</taxon>
        <taxon>Streptomycetaceae</taxon>
        <taxon>Streptomyces</taxon>
    </lineage>
</organism>
<dbReference type="EMBL" id="CP108140">
    <property type="protein sequence ID" value="WTP87939.1"/>
    <property type="molecule type" value="Genomic_DNA"/>
</dbReference>
<gene>
    <name evidence="2" type="ORF">OG477_22410</name>
</gene>
<feature type="transmembrane region" description="Helical" evidence="1">
    <location>
        <begin position="26"/>
        <end position="47"/>
    </location>
</feature>
<keyword evidence="1" id="KW-0812">Transmembrane</keyword>
<evidence type="ECO:0008006" key="3">
    <source>
        <dbReference type="Google" id="ProtNLM"/>
    </source>
</evidence>
<evidence type="ECO:0000313" key="2">
    <source>
        <dbReference type="EMBL" id="WTP87939.1"/>
    </source>
</evidence>
<feature type="transmembrane region" description="Helical" evidence="1">
    <location>
        <begin position="62"/>
        <end position="89"/>
    </location>
</feature>
<proteinExistence type="predicted"/>
<evidence type="ECO:0000256" key="1">
    <source>
        <dbReference type="SAM" id="Phobius"/>
    </source>
</evidence>
<keyword evidence="1" id="KW-0472">Membrane</keyword>
<protein>
    <recommendedName>
        <fullName evidence="3">Integral membrane protein</fullName>
    </recommendedName>
</protein>
<feature type="transmembrane region" description="Helical" evidence="1">
    <location>
        <begin position="138"/>
        <end position="157"/>
    </location>
</feature>
<feature type="transmembrane region" description="Helical" evidence="1">
    <location>
        <begin position="178"/>
        <end position="203"/>
    </location>
</feature>
<sequence length="316" mass="33713">MGWENRADDDPEGDRPGDVVRSLAELNAAAAVCAAQFPTIGLIWWGWAGAQQGDDYGGSFSFLYVLVVAVAVLVTPLVMPFVGMAHAVAHIVPAGHLARVTARRVRGPAWAWHLVYAVALAVVWAAVTALLWSRPFLITATLLAALGVLPVLGLGHFRRRARVTGRPQGFWAVWLPSLFASVTLFLLVFVGGLLATVVGLVGYQAPALSAGQLTGVWRGADGAALRLEPGGKAELTELPTESESGDWFADPPYTVCEGTGNWSTGRVGDRDAVVVRLDSGCGRQTYWRIGGTKSAPELFARFGDPDASWVWILVRG</sequence>
<accession>A0AAU1HZV7</accession>